<feature type="domain" description="Zinc finger/thioredoxin putative" evidence="3">
    <location>
        <begin position="13"/>
        <end position="48"/>
    </location>
</feature>
<keyword evidence="2" id="KW-0472">Membrane</keyword>
<feature type="transmembrane region" description="Helical" evidence="2">
    <location>
        <begin position="237"/>
        <end position="256"/>
    </location>
</feature>
<proteinExistence type="predicted"/>
<reference evidence="4 5" key="1">
    <citation type="submission" date="2019-09" db="EMBL/GenBank/DDBJ databases">
        <authorList>
            <person name="Park J.-S."/>
            <person name="Choi H.-J."/>
        </authorList>
    </citation>
    <scope>NUCLEOTIDE SEQUENCE [LARGE SCALE GENOMIC DNA]</scope>
    <source>
        <strain evidence="4 5">176SS1-4</strain>
    </source>
</reference>
<feature type="compositionally biased region" description="Low complexity" evidence="1">
    <location>
        <begin position="54"/>
        <end position="75"/>
    </location>
</feature>
<feature type="region of interest" description="Disordered" evidence="1">
    <location>
        <begin position="54"/>
        <end position="230"/>
    </location>
</feature>
<feature type="compositionally biased region" description="Basic and acidic residues" evidence="1">
    <location>
        <begin position="136"/>
        <end position="145"/>
    </location>
</feature>
<evidence type="ECO:0000256" key="2">
    <source>
        <dbReference type="SAM" id="Phobius"/>
    </source>
</evidence>
<keyword evidence="5" id="KW-1185">Reference proteome</keyword>
<keyword evidence="2" id="KW-1133">Transmembrane helix</keyword>
<feature type="compositionally biased region" description="Acidic residues" evidence="1">
    <location>
        <begin position="87"/>
        <end position="96"/>
    </location>
</feature>
<dbReference type="EMBL" id="VYQE01000001">
    <property type="protein sequence ID" value="KAA9010539.1"/>
    <property type="molecule type" value="Genomic_DNA"/>
</dbReference>
<dbReference type="RefSeq" id="WP_191090072.1">
    <property type="nucleotide sequence ID" value="NZ_VYQE01000001.1"/>
</dbReference>
<feature type="compositionally biased region" description="Basic and acidic residues" evidence="1">
    <location>
        <begin position="188"/>
        <end position="200"/>
    </location>
</feature>
<organism evidence="4 5">
    <name type="scientific">Histidinibacterium aquaticum</name>
    <dbReference type="NCBI Taxonomy" id="2613962"/>
    <lineage>
        <taxon>Bacteria</taxon>
        <taxon>Pseudomonadati</taxon>
        <taxon>Pseudomonadota</taxon>
        <taxon>Alphaproteobacteria</taxon>
        <taxon>Rhodobacterales</taxon>
        <taxon>Paracoccaceae</taxon>
        <taxon>Histidinibacterium</taxon>
    </lineage>
</organism>
<evidence type="ECO:0000256" key="1">
    <source>
        <dbReference type="SAM" id="MobiDB-lite"/>
    </source>
</evidence>
<accession>A0A5J5GQA5</accession>
<feature type="compositionally biased region" description="Basic and acidic residues" evidence="1">
    <location>
        <begin position="157"/>
        <end position="174"/>
    </location>
</feature>
<keyword evidence="2" id="KW-0812">Transmembrane</keyword>
<dbReference type="Proteomes" id="UP000326554">
    <property type="component" value="Unassembled WGS sequence"/>
</dbReference>
<dbReference type="Pfam" id="PF13717">
    <property type="entry name" value="Zn_ribbon_4"/>
    <property type="match status" value="1"/>
</dbReference>
<dbReference type="InterPro" id="IPR011723">
    <property type="entry name" value="Znf/thioredoxin_put"/>
</dbReference>
<gene>
    <name evidence="4" type="ORF">F3S47_04660</name>
</gene>
<evidence type="ECO:0000313" key="5">
    <source>
        <dbReference type="Proteomes" id="UP000326554"/>
    </source>
</evidence>
<protein>
    <submittedName>
        <fullName evidence="4">Thioredoxin</fullName>
    </submittedName>
</protein>
<evidence type="ECO:0000259" key="3">
    <source>
        <dbReference type="Pfam" id="PF13717"/>
    </source>
</evidence>
<dbReference type="AlphaFoldDB" id="A0A5J5GQA5"/>
<name>A0A5J5GQA5_9RHOB</name>
<dbReference type="NCBIfam" id="TIGR02098">
    <property type="entry name" value="MJ0042_CXXC"/>
    <property type="match status" value="1"/>
</dbReference>
<evidence type="ECO:0000313" key="4">
    <source>
        <dbReference type="EMBL" id="KAA9010539.1"/>
    </source>
</evidence>
<comment type="caution">
    <text evidence="4">The sequence shown here is derived from an EMBL/GenBank/DDBJ whole genome shotgun (WGS) entry which is preliminary data.</text>
</comment>
<feature type="compositionally biased region" description="Polar residues" evidence="1">
    <location>
        <begin position="204"/>
        <end position="220"/>
    </location>
</feature>
<sequence length="304" mass="33199">MRTDPASEDEGNMRLICPNCGAQYEVPDDAIPQAGRDVQCSNCGHTWFEMPGASAAEEAGEAASPAPKAADPSRAGPVRDPGAPHPDEDDYEDEGDNAPLPDPEQPAARQRRPIDPAVADVLREERETSTSLRRKASADPMERQSEMGLEESQPPRSRPEPRPTPRPEPEEPHEPASSSEPEPVAEPETDRRDRRDRLPDVEEINSTLRASGDRPSSSADVTPAEAAEREHRKGFRYGFAVVLLLASAATAVYLYAADIAERFPETQPALVSYTESINTGRLWLDAQLQDLVTMIEGEDEATAQ</sequence>